<evidence type="ECO:0000313" key="1">
    <source>
        <dbReference type="EMBL" id="WMV24367.1"/>
    </source>
</evidence>
<sequence>MRNGNRAEEHSGLSTSVKMPDDIVMKIISRCPLKSDGSALALDTKKEEGILIDSPKFIDHYVLSTGKILTSRDMSGSDIWLGMAQGLLTLLNGSIDKVFKAWRRTVDKAKVCAMAPRPDSKVACEDQGLEGRAWGFINAF</sequence>
<reference evidence="1" key="1">
    <citation type="submission" date="2023-08" db="EMBL/GenBank/DDBJ databases">
        <title>A de novo genome assembly of Solanum verrucosum Schlechtendal, a Mexican diploid species geographically isolated from the other diploid A-genome species in potato relatives.</title>
        <authorList>
            <person name="Hosaka K."/>
        </authorList>
    </citation>
    <scope>NUCLEOTIDE SEQUENCE</scope>
    <source>
        <tissue evidence="1">Young leaves</tissue>
    </source>
</reference>
<accession>A0AAF0TL17</accession>
<name>A0AAF0TL17_SOLVR</name>
<dbReference type="Proteomes" id="UP001234989">
    <property type="component" value="Chromosome 4"/>
</dbReference>
<keyword evidence="2" id="KW-1185">Reference proteome</keyword>
<evidence type="ECO:0000313" key="2">
    <source>
        <dbReference type="Proteomes" id="UP001234989"/>
    </source>
</evidence>
<gene>
    <name evidence="1" type="ORF">MTR67_017752</name>
</gene>
<dbReference type="AlphaFoldDB" id="A0AAF0TL17"/>
<protein>
    <submittedName>
        <fullName evidence="1">Uncharacterized protein</fullName>
    </submittedName>
</protein>
<proteinExistence type="predicted"/>
<dbReference type="EMBL" id="CP133615">
    <property type="protein sequence ID" value="WMV24367.1"/>
    <property type="molecule type" value="Genomic_DNA"/>
</dbReference>
<organism evidence="1 2">
    <name type="scientific">Solanum verrucosum</name>
    <dbReference type="NCBI Taxonomy" id="315347"/>
    <lineage>
        <taxon>Eukaryota</taxon>
        <taxon>Viridiplantae</taxon>
        <taxon>Streptophyta</taxon>
        <taxon>Embryophyta</taxon>
        <taxon>Tracheophyta</taxon>
        <taxon>Spermatophyta</taxon>
        <taxon>Magnoliopsida</taxon>
        <taxon>eudicotyledons</taxon>
        <taxon>Gunneridae</taxon>
        <taxon>Pentapetalae</taxon>
        <taxon>asterids</taxon>
        <taxon>lamiids</taxon>
        <taxon>Solanales</taxon>
        <taxon>Solanaceae</taxon>
        <taxon>Solanoideae</taxon>
        <taxon>Solaneae</taxon>
        <taxon>Solanum</taxon>
    </lineage>
</organism>